<organism evidence="3 4">
    <name type="scientific">Glomus cerebriforme</name>
    <dbReference type="NCBI Taxonomy" id="658196"/>
    <lineage>
        <taxon>Eukaryota</taxon>
        <taxon>Fungi</taxon>
        <taxon>Fungi incertae sedis</taxon>
        <taxon>Mucoromycota</taxon>
        <taxon>Glomeromycotina</taxon>
        <taxon>Glomeromycetes</taxon>
        <taxon>Glomerales</taxon>
        <taxon>Glomeraceae</taxon>
        <taxon>Glomus</taxon>
    </lineage>
</organism>
<evidence type="ECO:0000256" key="2">
    <source>
        <dbReference type="SAM" id="Phobius"/>
    </source>
</evidence>
<protein>
    <submittedName>
        <fullName evidence="3">Uncharacterized protein</fullName>
    </submittedName>
</protein>
<keyword evidence="2" id="KW-1133">Transmembrane helix</keyword>
<feature type="region of interest" description="Disordered" evidence="1">
    <location>
        <begin position="117"/>
        <end position="148"/>
    </location>
</feature>
<proteinExistence type="predicted"/>
<comment type="caution">
    <text evidence="3">The sequence shown here is derived from an EMBL/GenBank/DDBJ whole genome shotgun (WGS) entry which is preliminary data.</text>
</comment>
<accession>A0A397S4U6</accession>
<evidence type="ECO:0000256" key="1">
    <source>
        <dbReference type="SAM" id="MobiDB-lite"/>
    </source>
</evidence>
<evidence type="ECO:0000313" key="4">
    <source>
        <dbReference type="Proteomes" id="UP000265703"/>
    </source>
</evidence>
<keyword evidence="2" id="KW-0472">Membrane</keyword>
<evidence type="ECO:0000313" key="3">
    <source>
        <dbReference type="EMBL" id="RIA79759.1"/>
    </source>
</evidence>
<name>A0A397S4U6_9GLOM</name>
<dbReference type="AlphaFoldDB" id="A0A397S4U6"/>
<dbReference type="EMBL" id="QKYT01001156">
    <property type="protein sequence ID" value="RIA79759.1"/>
    <property type="molecule type" value="Genomic_DNA"/>
</dbReference>
<feature type="transmembrane region" description="Helical" evidence="2">
    <location>
        <begin position="12"/>
        <end position="33"/>
    </location>
</feature>
<keyword evidence="4" id="KW-1185">Reference proteome</keyword>
<dbReference type="Proteomes" id="UP000265703">
    <property type="component" value="Unassembled WGS sequence"/>
</dbReference>
<sequence>MSSLLLLNSSEVMPFLILTAVFLFIGPVLFMRITTIWSNIKQKVFDEFYARTIKIVNDLDTSEIEKTFIEFNDKLTAKVDMSISNFKSTFIAEISKIYAKIDGKLIAEAEKNKSITNDSEAKLENSGDSTSASTNSSPSSSSSESSNLSGILDITSDIKICFKQHFDQLMKARNYTFDEICFLVVVNIHSFGGNIKFSTVKNFYNGVSNKEAVEGMVEESTIR</sequence>
<reference evidence="3 4" key="1">
    <citation type="submission" date="2018-06" db="EMBL/GenBank/DDBJ databases">
        <title>Comparative genomics reveals the genomic features of Rhizophagus irregularis, R. cerebriforme, R. diaphanum and Gigaspora rosea, and their symbiotic lifestyle signature.</title>
        <authorList>
            <person name="Morin E."/>
            <person name="San Clemente H."/>
            <person name="Chen E.C.H."/>
            <person name="De La Providencia I."/>
            <person name="Hainaut M."/>
            <person name="Kuo A."/>
            <person name="Kohler A."/>
            <person name="Murat C."/>
            <person name="Tang N."/>
            <person name="Roy S."/>
            <person name="Loubradou J."/>
            <person name="Henrissat B."/>
            <person name="Grigoriev I.V."/>
            <person name="Corradi N."/>
            <person name="Roux C."/>
            <person name="Martin F.M."/>
        </authorList>
    </citation>
    <scope>NUCLEOTIDE SEQUENCE [LARGE SCALE GENOMIC DNA]</scope>
    <source>
        <strain evidence="3 4">DAOM 227022</strain>
    </source>
</reference>
<keyword evidence="2" id="KW-0812">Transmembrane</keyword>
<dbReference type="OrthoDB" id="10492457at2759"/>
<feature type="compositionally biased region" description="Low complexity" evidence="1">
    <location>
        <begin position="126"/>
        <end position="148"/>
    </location>
</feature>
<gene>
    <name evidence="3" type="ORF">C1645_839971</name>
</gene>